<reference evidence="1" key="1">
    <citation type="submission" date="2020-10" db="EMBL/GenBank/DDBJ databases">
        <title>Connecting structure to function with the recovery of over 1000 high-quality activated sludge metagenome-assembled genomes encoding full-length rRNA genes using long-read sequencing.</title>
        <authorList>
            <person name="Singleton C.M."/>
            <person name="Petriglieri F."/>
            <person name="Kristensen J.M."/>
            <person name="Kirkegaard R.H."/>
            <person name="Michaelsen T.Y."/>
            <person name="Andersen M.H."/>
            <person name="Karst S.M."/>
            <person name="Dueholm M.S."/>
            <person name="Nielsen P.H."/>
            <person name="Albertsen M."/>
        </authorList>
    </citation>
    <scope>NUCLEOTIDE SEQUENCE</scope>
    <source>
        <strain evidence="1">OdNE_18-Q3-R46-58_BAT3C.305</strain>
    </source>
</reference>
<dbReference type="Proteomes" id="UP000808146">
    <property type="component" value="Unassembled WGS sequence"/>
</dbReference>
<protein>
    <submittedName>
        <fullName evidence="1">FMN-binding negative transcriptional regulator</fullName>
    </submittedName>
</protein>
<dbReference type="PANTHER" id="PTHR35802">
    <property type="entry name" value="PROTEASE SYNTHASE AND SPORULATION PROTEIN PAI 2"/>
    <property type="match status" value="1"/>
</dbReference>
<gene>
    <name evidence="1" type="ORF">IPN75_07975</name>
</gene>
<dbReference type="Gene3D" id="2.30.110.10">
    <property type="entry name" value="Electron Transport, Fmn-binding Protein, Chain A"/>
    <property type="match status" value="1"/>
</dbReference>
<dbReference type="AlphaFoldDB" id="A0A9D7LM23"/>
<dbReference type="InterPro" id="IPR007396">
    <property type="entry name" value="TR_PAI2-type"/>
</dbReference>
<evidence type="ECO:0000313" key="2">
    <source>
        <dbReference type="Proteomes" id="UP000808146"/>
    </source>
</evidence>
<organism evidence="1 2">
    <name type="scientific">Candidatus Dechloromonas phosphorivorans</name>
    <dbReference type="NCBI Taxonomy" id="2899244"/>
    <lineage>
        <taxon>Bacteria</taxon>
        <taxon>Pseudomonadati</taxon>
        <taxon>Pseudomonadota</taxon>
        <taxon>Betaproteobacteria</taxon>
        <taxon>Rhodocyclales</taxon>
        <taxon>Azonexaceae</taxon>
        <taxon>Dechloromonas</taxon>
    </lineage>
</organism>
<comment type="caution">
    <text evidence="1">The sequence shown here is derived from an EMBL/GenBank/DDBJ whole genome shotgun (WGS) entry which is preliminary data.</text>
</comment>
<dbReference type="Pfam" id="PF04299">
    <property type="entry name" value="FMN_bind_2"/>
    <property type="match status" value="1"/>
</dbReference>
<accession>A0A9D7LM23</accession>
<dbReference type="SUPFAM" id="SSF50475">
    <property type="entry name" value="FMN-binding split barrel"/>
    <property type="match status" value="1"/>
</dbReference>
<dbReference type="PIRSF" id="PIRSF010372">
    <property type="entry name" value="PaiB"/>
    <property type="match status" value="1"/>
</dbReference>
<evidence type="ECO:0000313" key="1">
    <source>
        <dbReference type="EMBL" id="MBK8890332.1"/>
    </source>
</evidence>
<proteinExistence type="predicted"/>
<dbReference type="InterPro" id="IPR012349">
    <property type="entry name" value="Split_barrel_FMN-bd"/>
</dbReference>
<dbReference type="PANTHER" id="PTHR35802:SF1">
    <property type="entry name" value="PROTEASE SYNTHASE AND SPORULATION PROTEIN PAI 2"/>
    <property type="match status" value="1"/>
</dbReference>
<dbReference type="EMBL" id="JADKBR010000007">
    <property type="protein sequence ID" value="MBK8890332.1"/>
    <property type="molecule type" value="Genomic_DNA"/>
</dbReference>
<sequence>MYVPEHFEETRVEELHRVIGEHPLGVLVLDGPNGLDAHHLPFELNPNAGARGHLLAHVARANPLWQEAKDGDEVLVVFRAANAYISPNWYPSKHEFHRQVPTWNYQAVHAHGRIRIRDDERFLRGVVARLTRVNEARTGSDKPWRMSDSSKEYIDQMLTAIVGIEIEIAKLIGKWKLSQNREERDRINAAEELRKRGEQVTSAAMLDTLVNRH</sequence>
<name>A0A9D7LM23_9RHOO</name>